<dbReference type="Gene3D" id="3.30.420.10">
    <property type="entry name" value="Ribonuclease H-like superfamily/Ribonuclease H"/>
    <property type="match status" value="1"/>
</dbReference>
<sequence>MGHGQSTTAILTCGDWDCKHVHTQCGICGIPVPPAFRQWVNIKRSYNEAYGGEFRGMKSMLARLKLLDREGNPLHGFHHLGMHDVENICRCVLHLLNDYGEIQLNGWMR</sequence>
<dbReference type="InterPro" id="IPR012337">
    <property type="entry name" value="RNaseH-like_sf"/>
</dbReference>
<dbReference type="SUPFAM" id="SSF53098">
    <property type="entry name" value="Ribonuclease H-like"/>
    <property type="match status" value="1"/>
</dbReference>
<gene>
    <name evidence="1" type="ORF">AAND1436_LOCUS35614</name>
</gene>
<reference evidence="1" key="1">
    <citation type="submission" date="2021-01" db="EMBL/GenBank/DDBJ databases">
        <authorList>
            <person name="Corre E."/>
            <person name="Pelletier E."/>
            <person name="Niang G."/>
            <person name="Scheremetjew M."/>
            <person name="Finn R."/>
            <person name="Kale V."/>
            <person name="Holt S."/>
            <person name="Cochrane G."/>
            <person name="Meng A."/>
            <person name="Brown T."/>
            <person name="Cohen L."/>
        </authorList>
    </citation>
    <scope>NUCLEOTIDE SEQUENCE</scope>
    <source>
        <strain evidence="1">CCMP2222</strain>
    </source>
</reference>
<organism evidence="1">
    <name type="scientific">Alexandrium andersonii</name>
    <dbReference type="NCBI Taxonomy" id="327968"/>
    <lineage>
        <taxon>Eukaryota</taxon>
        <taxon>Sar</taxon>
        <taxon>Alveolata</taxon>
        <taxon>Dinophyceae</taxon>
        <taxon>Gonyaulacales</taxon>
        <taxon>Pyrocystaceae</taxon>
        <taxon>Alexandrium</taxon>
    </lineage>
</organism>
<dbReference type="PANTHER" id="PTHR23044">
    <property type="entry name" value="3'-5' EXONUCLEASE ERI1-RELATED"/>
    <property type="match status" value="1"/>
</dbReference>
<dbReference type="AlphaFoldDB" id="A0A7S2HL71"/>
<proteinExistence type="predicted"/>
<dbReference type="PANTHER" id="PTHR23044:SF61">
    <property type="entry name" value="3'-5' EXORIBONUCLEASE 1-RELATED"/>
    <property type="match status" value="1"/>
</dbReference>
<dbReference type="GO" id="GO:0003676">
    <property type="term" value="F:nucleic acid binding"/>
    <property type="evidence" value="ECO:0007669"/>
    <property type="project" value="InterPro"/>
</dbReference>
<dbReference type="InterPro" id="IPR051274">
    <property type="entry name" value="3-5_Exoribonuclease"/>
</dbReference>
<evidence type="ECO:0000313" key="1">
    <source>
        <dbReference type="EMBL" id="CAD9493776.1"/>
    </source>
</evidence>
<dbReference type="InterPro" id="IPR036397">
    <property type="entry name" value="RNaseH_sf"/>
</dbReference>
<name>A0A7S2HL71_9DINO</name>
<accession>A0A7S2HL71</accession>
<dbReference type="EMBL" id="HBGQ01074358">
    <property type="protein sequence ID" value="CAD9493776.1"/>
    <property type="molecule type" value="Transcribed_RNA"/>
</dbReference>
<protein>
    <submittedName>
        <fullName evidence="1">Uncharacterized protein</fullName>
    </submittedName>
</protein>